<keyword evidence="10" id="KW-1185">Reference proteome</keyword>
<evidence type="ECO:0000256" key="6">
    <source>
        <dbReference type="ARBA" id="ARBA00023125"/>
    </source>
</evidence>
<evidence type="ECO:0000256" key="4">
    <source>
        <dbReference type="ARBA" id="ARBA00022801"/>
    </source>
</evidence>
<dbReference type="Proteomes" id="UP001596549">
    <property type="component" value="Unassembled WGS sequence"/>
</dbReference>
<keyword evidence="6" id="KW-0238">DNA-binding</keyword>
<keyword evidence="3" id="KW-0227">DNA damage</keyword>
<evidence type="ECO:0000256" key="5">
    <source>
        <dbReference type="ARBA" id="ARBA00023124"/>
    </source>
</evidence>
<reference evidence="10" key="1">
    <citation type="journal article" date="2019" name="Int. J. Syst. Evol. Microbiol.">
        <title>The Global Catalogue of Microorganisms (GCM) 10K type strain sequencing project: providing services to taxonomists for standard genome sequencing and annotation.</title>
        <authorList>
            <consortium name="The Broad Institute Genomics Platform"/>
            <consortium name="The Broad Institute Genome Sequencing Center for Infectious Disease"/>
            <person name="Wu L."/>
            <person name="Ma J."/>
        </authorList>
    </citation>
    <scope>NUCLEOTIDE SEQUENCE [LARGE SCALE GENOMIC DNA]</scope>
    <source>
        <strain evidence="10">NBRC 106396</strain>
    </source>
</reference>
<dbReference type="Pfam" id="PF02586">
    <property type="entry name" value="SRAP"/>
    <property type="match status" value="1"/>
</dbReference>
<keyword evidence="7" id="KW-0456">Lyase</keyword>
<dbReference type="PANTHER" id="PTHR13604">
    <property type="entry name" value="DC12-RELATED"/>
    <property type="match status" value="1"/>
</dbReference>
<keyword evidence="4 8" id="KW-0378">Hydrolase</keyword>
<dbReference type="EMBL" id="JBHTCP010000050">
    <property type="protein sequence ID" value="MFC7373109.1"/>
    <property type="molecule type" value="Genomic_DNA"/>
</dbReference>
<evidence type="ECO:0000256" key="3">
    <source>
        <dbReference type="ARBA" id="ARBA00022763"/>
    </source>
</evidence>
<dbReference type="EC" id="3.4.-.-" evidence="8"/>
<dbReference type="GO" id="GO:0016787">
    <property type="term" value="F:hydrolase activity"/>
    <property type="evidence" value="ECO:0007669"/>
    <property type="project" value="UniProtKB-KW"/>
</dbReference>
<dbReference type="SUPFAM" id="SSF143081">
    <property type="entry name" value="BB1717-like"/>
    <property type="match status" value="1"/>
</dbReference>
<evidence type="ECO:0000256" key="1">
    <source>
        <dbReference type="ARBA" id="ARBA00008136"/>
    </source>
</evidence>
<name>A0ABW2NUQ8_9BACL</name>
<gene>
    <name evidence="9" type="ORF">ACFQPF_15825</name>
</gene>
<protein>
    <recommendedName>
        <fullName evidence="8">Abasic site processing protein</fullName>
        <ecNumber evidence="8">3.4.-.-</ecNumber>
    </recommendedName>
</protein>
<evidence type="ECO:0000256" key="2">
    <source>
        <dbReference type="ARBA" id="ARBA00022670"/>
    </source>
</evidence>
<dbReference type="Gene3D" id="3.90.1680.10">
    <property type="entry name" value="SOS response associated peptidase-like"/>
    <property type="match status" value="1"/>
</dbReference>
<evidence type="ECO:0000313" key="10">
    <source>
        <dbReference type="Proteomes" id="UP001596549"/>
    </source>
</evidence>
<keyword evidence="5" id="KW-0190">Covalent protein-DNA linkage</keyword>
<comment type="similarity">
    <text evidence="1 8">Belongs to the SOS response-associated peptidase family.</text>
</comment>
<accession>A0ABW2NUQ8</accession>
<proteinExistence type="inferred from homology"/>
<organism evidence="9 10">
    <name type="scientific">Fictibacillus iocasae</name>
    <dbReference type="NCBI Taxonomy" id="2715437"/>
    <lineage>
        <taxon>Bacteria</taxon>
        <taxon>Bacillati</taxon>
        <taxon>Bacillota</taxon>
        <taxon>Bacilli</taxon>
        <taxon>Bacillales</taxon>
        <taxon>Fictibacillaceae</taxon>
        <taxon>Fictibacillus</taxon>
    </lineage>
</organism>
<comment type="caution">
    <text evidence="9">The sequence shown here is derived from an EMBL/GenBank/DDBJ whole genome shotgun (WGS) entry which is preliminary data.</text>
</comment>
<dbReference type="RefSeq" id="WP_379750709.1">
    <property type="nucleotide sequence ID" value="NZ_JBHTCP010000050.1"/>
</dbReference>
<evidence type="ECO:0000256" key="8">
    <source>
        <dbReference type="RuleBase" id="RU364100"/>
    </source>
</evidence>
<sequence length="209" mass="24007">MCGRYMLYTEKEYLLHMFDLSHHDFLYEPRYNIAPGQDILCVVASSKGNRAGYIKWGFVPEWAGEGWSGKPLINARIETAAEKASFKHSFSQRRCLIPANGFYEWRNENGHKQPYRFTATDQQIVAFAGIWSKSNKDNHATCAILTKESDSFMQSYHHRMPLVLSAKQGQDWLKGWNFEDFPDPRLETAAVSSAVNNTRNDTVECIQTL</sequence>
<dbReference type="InterPro" id="IPR036590">
    <property type="entry name" value="SRAP-like"/>
</dbReference>
<dbReference type="InterPro" id="IPR003738">
    <property type="entry name" value="SRAP"/>
</dbReference>
<keyword evidence="2 8" id="KW-0645">Protease</keyword>
<dbReference type="PANTHER" id="PTHR13604:SF0">
    <property type="entry name" value="ABASIC SITE PROCESSING PROTEIN HMCES"/>
    <property type="match status" value="1"/>
</dbReference>
<evidence type="ECO:0000313" key="9">
    <source>
        <dbReference type="EMBL" id="MFC7373109.1"/>
    </source>
</evidence>
<evidence type="ECO:0000256" key="7">
    <source>
        <dbReference type="ARBA" id="ARBA00023239"/>
    </source>
</evidence>